<dbReference type="InterPro" id="IPR029751">
    <property type="entry name" value="Ribosomal_L25_dom"/>
</dbReference>
<dbReference type="Pfam" id="PF01386">
    <property type="entry name" value="Ribosomal_L25p"/>
    <property type="match status" value="1"/>
</dbReference>
<keyword evidence="2 5" id="KW-0694">RNA-binding</keyword>
<name>A0A846QPE4_9BACT</name>
<dbReference type="GO" id="GO:0003735">
    <property type="term" value="F:structural constituent of ribosome"/>
    <property type="evidence" value="ECO:0007669"/>
    <property type="project" value="InterPro"/>
</dbReference>
<dbReference type="PANTHER" id="PTHR33284:SF1">
    <property type="entry name" value="RIBOSOMAL PROTEIN L25_GLN-TRNA SYNTHETASE, ANTI-CODON-BINDING DOMAIN-CONTAINING PROTEIN"/>
    <property type="match status" value="1"/>
</dbReference>
<evidence type="ECO:0000256" key="5">
    <source>
        <dbReference type="HAMAP-Rule" id="MF_01334"/>
    </source>
</evidence>
<evidence type="ECO:0000256" key="3">
    <source>
        <dbReference type="ARBA" id="ARBA00022980"/>
    </source>
</evidence>
<dbReference type="EMBL" id="JAATJA010000001">
    <property type="protein sequence ID" value="NJB66579.1"/>
    <property type="molecule type" value="Genomic_DNA"/>
</dbReference>
<keyword evidence="9" id="KW-1185">Reference proteome</keyword>
<proteinExistence type="inferred from homology"/>
<evidence type="ECO:0000256" key="2">
    <source>
        <dbReference type="ARBA" id="ARBA00022884"/>
    </source>
</evidence>
<dbReference type="GO" id="GO:0022625">
    <property type="term" value="C:cytosolic large ribosomal subunit"/>
    <property type="evidence" value="ECO:0007669"/>
    <property type="project" value="TreeGrafter"/>
</dbReference>
<dbReference type="SUPFAM" id="SSF50715">
    <property type="entry name" value="Ribosomal protein L25-like"/>
    <property type="match status" value="1"/>
</dbReference>
<keyword evidence="4 5" id="KW-0687">Ribonucleoprotein</keyword>
<feature type="domain" description="Large ribosomal subunit protein bL25 L25" evidence="6">
    <location>
        <begin position="7"/>
        <end position="92"/>
    </location>
</feature>
<reference evidence="8 9" key="1">
    <citation type="submission" date="2020-03" db="EMBL/GenBank/DDBJ databases">
        <title>Genomic Encyclopedia of Type Strains, Phase IV (KMG-IV): sequencing the most valuable type-strain genomes for metagenomic binning, comparative biology and taxonomic classification.</title>
        <authorList>
            <person name="Goeker M."/>
        </authorList>
    </citation>
    <scope>NUCLEOTIDE SEQUENCE [LARGE SCALE GENOMIC DNA]</scope>
    <source>
        <strain evidence="8 9">DSM 24233</strain>
    </source>
</reference>
<dbReference type="InterPro" id="IPR037121">
    <property type="entry name" value="Ribosomal_bL25_C"/>
</dbReference>
<dbReference type="InterPro" id="IPR001021">
    <property type="entry name" value="Ribosomal_bL25_long"/>
</dbReference>
<protein>
    <recommendedName>
        <fullName evidence="5">Large ribosomal subunit protein bL25</fullName>
    </recommendedName>
    <alternativeName>
        <fullName evidence="5">General stress protein CTC</fullName>
    </alternativeName>
</protein>
<comment type="subunit">
    <text evidence="5">Part of the 50S ribosomal subunit; part of the 5S rRNA/L5/L18/L25 subcomplex. Contacts the 5S rRNA. Binds to the 5S rRNA independently of L5 and L18.</text>
</comment>
<dbReference type="GO" id="GO:0008097">
    <property type="term" value="F:5S rRNA binding"/>
    <property type="evidence" value="ECO:0007669"/>
    <property type="project" value="InterPro"/>
</dbReference>
<gene>
    <name evidence="5" type="primary">rplY</name>
    <name evidence="5" type="synonym">ctc</name>
    <name evidence="8" type="ORF">GGQ74_000219</name>
</gene>
<dbReference type="Pfam" id="PF14693">
    <property type="entry name" value="Ribosomal_TL5_C"/>
    <property type="match status" value="1"/>
</dbReference>
<dbReference type="AlphaFoldDB" id="A0A846QPE4"/>
<accession>A0A846QPE4</accession>
<feature type="domain" description="Large ribosomal subunit protein bL25 beta" evidence="7">
    <location>
        <begin position="102"/>
        <end position="179"/>
    </location>
</feature>
<dbReference type="GO" id="GO:0006412">
    <property type="term" value="P:translation"/>
    <property type="evidence" value="ECO:0007669"/>
    <property type="project" value="UniProtKB-UniRule"/>
</dbReference>
<dbReference type="Proteomes" id="UP000580856">
    <property type="component" value="Unassembled WGS sequence"/>
</dbReference>
<evidence type="ECO:0000313" key="9">
    <source>
        <dbReference type="Proteomes" id="UP000580856"/>
    </source>
</evidence>
<dbReference type="InterPro" id="IPR020057">
    <property type="entry name" value="Ribosomal_bL25_b-dom"/>
</dbReference>
<dbReference type="Gene3D" id="2.40.240.10">
    <property type="entry name" value="Ribosomal Protein L25, Chain P"/>
    <property type="match status" value="1"/>
</dbReference>
<evidence type="ECO:0000259" key="6">
    <source>
        <dbReference type="Pfam" id="PF01386"/>
    </source>
</evidence>
<keyword evidence="1 5" id="KW-0699">rRNA-binding</keyword>
<dbReference type="Gene3D" id="2.170.120.20">
    <property type="entry name" value="Ribosomal protein L25, beta domain"/>
    <property type="match status" value="1"/>
</dbReference>
<dbReference type="RefSeq" id="WP_167939705.1">
    <property type="nucleotide sequence ID" value="NZ_JAATJA010000001.1"/>
</dbReference>
<sequence length="192" mass="21236">MSEQVMLKAAVREETGKGSCRALRTQKMVPGVFYSKGENILIQVPEMPLNKVFGQVGTSRLVSLEIEGKEACPAIFKEMIRHPFKPEVTHFDIFGVDMNKPVRVTVALKIVGRAPAMAMGAKLEIYRSSAVIECLPGNLPESINIDITAMQVNETKQIEDLALPEGVKIIHDDNFAVLRLIMKGAEKEEAEE</sequence>
<dbReference type="PANTHER" id="PTHR33284">
    <property type="entry name" value="RIBOSOMAL PROTEIN L25/GLN-TRNA SYNTHETASE, ANTI-CODON-BINDING DOMAIN-CONTAINING PROTEIN"/>
    <property type="match status" value="1"/>
</dbReference>
<dbReference type="InterPro" id="IPR011035">
    <property type="entry name" value="Ribosomal_bL25/Gln-tRNA_synth"/>
</dbReference>
<dbReference type="InterPro" id="IPR020056">
    <property type="entry name" value="Rbsml_bL25/Gln-tRNA_synth_N"/>
</dbReference>
<dbReference type="InterPro" id="IPR020930">
    <property type="entry name" value="Ribosomal_uL5_bac-type"/>
</dbReference>
<comment type="caution">
    <text evidence="8">The sequence shown here is derived from an EMBL/GenBank/DDBJ whole genome shotgun (WGS) entry which is preliminary data.</text>
</comment>
<dbReference type="HAMAP" id="MF_01334">
    <property type="entry name" value="Ribosomal_bL25_CTC"/>
    <property type="match status" value="1"/>
</dbReference>
<evidence type="ECO:0000259" key="7">
    <source>
        <dbReference type="Pfam" id="PF14693"/>
    </source>
</evidence>
<dbReference type="NCBIfam" id="TIGR00731">
    <property type="entry name" value="bL25_bact_ctc"/>
    <property type="match status" value="1"/>
</dbReference>
<comment type="function">
    <text evidence="5">This is one of the proteins that binds to the 5S RNA in the ribosome where it forms part of the central protuberance.</text>
</comment>
<evidence type="ECO:0000256" key="1">
    <source>
        <dbReference type="ARBA" id="ARBA00022730"/>
    </source>
</evidence>
<evidence type="ECO:0000313" key="8">
    <source>
        <dbReference type="EMBL" id="NJB66579.1"/>
    </source>
</evidence>
<keyword evidence="3 5" id="KW-0689">Ribosomal protein</keyword>
<organism evidence="8 9">
    <name type="scientific">Desulfobaculum xiamenense</name>
    <dbReference type="NCBI Taxonomy" id="995050"/>
    <lineage>
        <taxon>Bacteria</taxon>
        <taxon>Pseudomonadati</taxon>
        <taxon>Thermodesulfobacteriota</taxon>
        <taxon>Desulfovibrionia</taxon>
        <taxon>Desulfovibrionales</taxon>
        <taxon>Desulfovibrionaceae</taxon>
        <taxon>Desulfobaculum</taxon>
    </lineage>
</organism>
<evidence type="ECO:0000256" key="4">
    <source>
        <dbReference type="ARBA" id="ARBA00023274"/>
    </source>
</evidence>
<dbReference type="CDD" id="cd00495">
    <property type="entry name" value="Ribosomal_L25_TL5_CTC"/>
    <property type="match status" value="1"/>
</dbReference>
<comment type="similarity">
    <text evidence="5">Belongs to the bacterial ribosomal protein bL25 family. CTC subfamily.</text>
</comment>